<comment type="subcellular location">
    <subcellularLocation>
        <location evidence="1 4">Nucleus</location>
    </subcellularLocation>
</comment>
<evidence type="ECO:0000256" key="1">
    <source>
        <dbReference type="ARBA" id="ARBA00004123"/>
    </source>
</evidence>
<comment type="caution">
    <text evidence="7">The sequence shown here is derived from an EMBL/GenBank/DDBJ whole genome shotgun (WGS) entry which is preliminary data.</text>
</comment>
<dbReference type="InterPro" id="IPR045166">
    <property type="entry name" value="Spp2-like"/>
</dbReference>
<name>A0ABR0KN89_9EURO</name>
<feature type="compositionally biased region" description="Low complexity" evidence="5">
    <location>
        <begin position="17"/>
        <end position="35"/>
    </location>
</feature>
<keyword evidence="8" id="KW-1185">Reference proteome</keyword>
<evidence type="ECO:0000259" key="6">
    <source>
        <dbReference type="Pfam" id="PF12656"/>
    </source>
</evidence>
<dbReference type="Proteomes" id="UP001345013">
    <property type="component" value="Unassembled WGS sequence"/>
</dbReference>
<feature type="compositionally biased region" description="Basic residues" evidence="5">
    <location>
        <begin position="42"/>
        <end position="54"/>
    </location>
</feature>
<keyword evidence="4" id="KW-0508">mRNA splicing</keyword>
<evidence type="ECO:0000256" key="2">
    <source>
        <dbReference type="ARBA" id="ARBA00008576"/>
    </source>
</evidence>
<feature type="region of interest" description="Disordered" evidence="5">
    <location>
        <begin position="143"/>
        <end position="183"/>
    </location>
</feature>
<dbReference type="PANTHER" id="PTHR15818:SF2">
    <property type="entry name" value="G-PATCH DOMAIN AND KOW MOTIFS-CONTAINING PROTEIN"/>
    <property type="match status" value="1"/>
</dbReference>
<evidence type="ECO:0000313" key="7">
    <source>
        <dbReference type="EMBL" id="KAK5101507.1"/>
    </source>
</evidence>
<proteinExistence type="inferred from homology"/>
<comment type="similarity">
    <text evidence="2 4">Belongs to the SPP2 family.</text>
</comment>
<keyword evidence="4" id="KW-0747">Spliceosome</keyword>
<dbReference type="PANTHER" id="PTHR15818">
    <property type="entry name" value="G PATCH AND KOW-CONTAINING"/>
    <property type="match status" value="1"/>
</dbReference>
<dbReference type="InterPro" id="IPR026822">
    <property type="entry name" value="Spp2/MOS2_G-patch"/>
</dbReference>
<gene>
    <name evidence="7" type="primary">spp2</name>
    <name evidence="7" type="ORF">LTR24_000563</name>
</gene>
<feature type="region of interest" description="Disordered" evidence="5">
    <location>
        <begin position="307"/>
        <end position="466"/>
    </location>
</feature>
<feature type="compositionally biased region" description="Basic and acidic residues" evidence="5">
    <location>
        <begin position="343"/>
        <end position="395"/>
    </location>
</feature>
<feature type="region of interest" description="Disordered" evidence="5">
    <location>
        <begin position="1"/>
        <end position="130"/>
    </location>
</feature>
<dbReference type="EMBL" id="JAVRRG010000004">
    <property type="protein sequence ID" value="KAK5101507.1"/>
    <property type="molecule type" value="Genomic_DNA"/>
</dbReference>
<sequence>MSSKPISFGFGKPKGQSSSTSTSTSTSASTKTSISLPTKAKAPLHKSAATHKIRPSALRGDDEDDQDDEEPKHEELTGFSSSGAILSKPVEQKKELVIENAGNQDWRRKAQARHGKGQNLLPAEVQAQKRGEDVLMVEKDEVSTASGLQFVRPGEKTTDVPAPASTEQDSTPETKAKPKTADEEALHALLAGDSNAPRGTAVIEAQDDARDLQPPGGTEDFASLVATHPDSSTLDEYAAMPVEEFGLAMLRGMGKKRRANGEVISLESASEQKEVKKRKQEGYLGIGAKAAPGMEGVELGAWGKSDMRRNQKGQGFFTPVMVRDRETGEVITEEELERRRKGAKEGGGEEDWRERRDRNLGRGPDGKNGDGGYRDKMNDFSWRVPDEDGGRELSRSKRHRSRSRSREGRRRDDDDRCDSRSSRGHRDRDGHRRDRDRDKDRDRDYDRGERRHRDNRRELACTPMLS</sequence>
<keyword evidence="4" id="KW-0507">mRNA processing</keyword>
<organism evidence="7 8">
    <name type="scientific">Lithohypha guttulata</name>
    <dbReference type="NCBI Taxonomy" id="1690604"/>
    <lineage>
        <taxon>Eukaryota</taxon>
        <taxon>Fungi</taxon>
        <taxon>Dikarya</taxon>
        <taxon>Ascomycota</taxon>
        <taxon>Pezizomycotina</taxon>
        <taxon>Eurotiomycetes</taxon>
        <taxon>Chaetothyriomycetidae</taxon>
        <taxon>Chaetothyriales</taxon>
        <taxon>Trichomeriaceae</taxon>
        <taxon>Lithohypha</taxon>
    </lineage>
</organism>
<feature type="compositionally biased region" description="Basic and acidic residues" evidence="5">
    <location>
        <begin position="404"/>
        <end position="459"/>
    </location>
</feature>
<evidence type="ECO:0000256" key="3">
    <source>
        <dbReference type="ARBA" id="ARBA00023242"/>
    </source>
</evidence>
<feature type="compositionally biased region" description="Basic and acidic residues" evidence="5">
    <location>
        <begin position="172"/>
        <end position="183"/>
    </location>
</feature>
<evidence type="ECO:0000313" key="8">
    <source>
        <dbReference type="Proteomes" id="UP001345013"/>
    </source>
</evidence>
<keyword evidence="3 4" id="KW-0539">Nucleus</keyword>
<feature type="domain" description="Spp2/MOS2 G-patch" evidence="6">
    <location>
        <begin position="229"/>
        <end position="291"/>
    </location>
</feature>
<accession>A0ABR0KN89</accession>
<comment type="function">
    <text evidence="4">Involved in spliceosome maturation and the first step of pre-mRNA splicing.</text>
</comment>
<evidence type="ECO:0000256" key="4">
    <source>
        <dbReference type="RuleBase" id="RU369096"/>
    </source>
</evidence>
<protein>
    <recommendedName>
        <fullName evidence="4">Pre-mRNA-splicing factor</fullName>
    </recommendedName>
</protein>
<reference evidence="7 8" key="1">
    <citation type="submission" date="2023-08" db="EMBL/GenBank/DDBJ databases">
        <title>Black Yeasts Isolated from many extreme environments.</title>
        <authorList>
            <person name="Coleine C."/>
            <person name="Stajich J.E."/>
            <person name="Selbmann L."/>
        </authorList>
    </citation>
    <scope>NUCLEOTIDE SEQUENCE [LARGE SCALE GENOMIC DNA]</scope>
    <source>
        <strain evidence="7 8">CCFEE 5885</strain>
    </source>
</reference>
<evidence type="ECO:0000256" key="5">
    <source>
        <dbReference type="SAM" id="MobiDB-lite"/>
    </source>
</evidence>
<dbReference type="Pfam" id="PF12656">
    <property type="entry name" value="G-patch_2"/>
    <property type="match status" value="1"/>
</dbReference>